<keyword evidence="1" id="KW-0238">DNA-binding</keyword>
<dbReference type="InterPro" id="IPR039420">
    <property type="entry name" value="WalR-like"/>
</dbReference>
<evidence type="ECO:0000259" key="2">
    <source>
        <dbReference type="PROSITE" id="PS50043"/>
    </source>
</evidence>
<dbReference type="PROSITE" id="PS50043">
    <property type="entry name" value="HTH_LUXR_2"/>
    <property type="match status" value="1"/>
</dbReference>
<protein>
    <recommendedName>
        <fullName evidence="2">HTH luxR-type domain-containing protein</fullName>
    </recommendedName>
</protein>
<dbReference type="SUPFAM" id="SSF46894">
    <property type="entry name" value="C-terminal effector domain of the bipartite response regulators"/>
    <property type="match status" value="1"/>
</dbReference>
<keyword evidence="4" id="KW-1185">Reference proteome</keyword>
<feature type="domain" description="HTH luxR-type" evidence="2">
    <location>
        <begin position="10"/>
        <end position="75"/>
    </location>
</feature>
<evidence type="ECO:0000313" key="3">
    <source>
        <dbReference type="EMBL" id="GAA3357903.1"/>
    </source>
</evidence>
<dbReference type="InterPro" id="IPR036388">
    <property type="entry name" value="WH-like_DNA-bd_sf"/>
</dbReference>
<evidence type="ECO:0000313" key="4">
    <source>
        <dbReference type="Proteomes" id="UP001500483"/>
    </source>
</evidence>
<dbReference type="RefSeq" id="WP_344926866.1">
    <property type="nucleotide sequence ID" value="NZ_BAAAYK010000038.1"/>
</dbReference>
<sequence>MLESPDRTERLDLDAVLSHTELVLARLISRGWTNAEIAAHLHRSCAGIRSQASTLLRRTGARSRTQLVVWMYETGHVIPGIAAGPDTPQSPQPGKGTVLRPEQTTVMSVPALRRNLITARNDLAALARLLEQPANHRPGHRDPQQ</sequence>
<evidence type="ECO:0000256" key="1">
    <source>
        <dbReference type="ARBA" id="ARBA00023125"/>
    </source>
</evidence>
<dbReference type="SMART" id="SM00421">
    <property type="entry name" value="HTH_LUXR"/>
    <property type="match status" value="1"/>
</dbReference>
<dbReference type="Proteomes" id="UP001500483">
    <property type="component" value="Unassembled WGS sequence"/>
</dbReference>
<proteinExistence type="predicted"/>
<dbReference type="Gene3D" id="1.10.10.10">
    <property type="entry name" value="Winged helix-like DNA-binding domain superfamily/Winged helix DNA-binding domain"/>
    <property type="match status" value="1"/>
</dbReference>
<dbReference type="CDD" id="cd06170">
    <property type="entry name" value="LuxR_C_like"/>
    <property type="match status" value="1"/>
</dbReference>
<dbReference type="InterPro" id="IPR016032">
    <property type="entry name" value="Sig_transdc_resp-reg_C-effctor"/>
</dbReference>
<comment type="caution">
    <text evidence="3">The sequence shown here is derived from an EMBL/GenBank/DDBJ whole genome shotgun (WGS) entry which is preliminary data.</text>
</comment>
<dbReference type="Pfam" id="PF00196">
    <property type="entry name" value="GerE"/>
    <property type="match status" value="1"/>
</dbReference>
<name>A0ABP6RS16_9PSEU</name>
<accession>A0ABP6RS16</accession>
<dbReference type="InterPro" id="IPR000792">
    <property type="entry name" value="Tscrpt_reg_LuxR_C"/>
</dbReference>
<dbReference type="PANTHER" id="PTHR43214">
    <property type="entry name" value="TWO-COMPONENT RESPONSE REGULATOR"/>
    <property type="match status" value="1"/>
</dbReference>
<dbReference type="EMBL" id="BAAAYK010000038">
    <property type="protein sequence ID" value="GAA3357903.1"/>
    <property type="molecule type" value="Genomic_DNA"/>
</dbReference>
<gene>
    <name evidence="3" type="ORF">GCM10020366_27810</name>
</gene>
<organism evidence="3 4">
    <name type="scientific">Saccharopolyspora gregorii</name>
    <dbReference type="NCBI Taxonomy" id="33914"/>
    <lineage>
        <taxon>Bacteria</taxon>
        <taxon>Bacillati</taxon>
        <taxon>Actinomycetota</taxon>
        <taxon>Actinomycetes</taxon>
        <taxon>Pseudonocardiales</taxon>
        <taxon>Pseudonocardiaceae</taxon>
        <taxon>Saccharopolyspora</taxon>
    </lineage>
</organism>
<dbReference type="PANTHER" id="PTHR43214:SF43">
    <property type="entry name" value="TWO-COMPONENT RESPONSE REGULATOR"/>
    <property type="match status" value="1"/>
</dbReference>
<reference evidence="4" key="1">
    <citation type="journal article" date="2019" name="Int. J. Syst. Evol. Microbiol.">
        <title>The Global Catalogue of Microorganisms (GCM) 10K type strain sequencing project: providing services to taxonomists for standard genome sequencing and annotation.</title>
        <authorList>
            <consortium name="The Broad Institute Genomics Platform"/>
            <consortium name="The Broad Institute Genome Sequencing Center for Infectious Disease"/>
            <person name="Wu L."/>
            <person name="Ma J."/>
        </authorList>
    </citation>
    <scope>NUCLEOTIDE SEQUENCE [LARGE SCALE GENOMIC DNA]</scope>
    <source>
        <strain evidence="4">JCM 9687</strain>
    </source>
</reference>